<accession>J9HY73</accession>
<reference evidence="1" key="2">
    <citation type="journal article" date="2007" name="Science">
        <title>Genome sequence of Aedes aegypti, a major arbovirus vector.</title>
        <authorList>
            <person name="Nene V."/>
            <person name="Wortman J.R."/>
            <person name="Lawson D."/>
            <person name="Haas B."/>
            <person name="Kodira C."/>
            <person name="Tu Z.J."/>
            <person name="Loftus B."/>
            <person name="Xi Z."/>
            <person name="Megy K."/>
            <person name="Grabherr M."/>
            <person name="Ren Q."/>
            <person name="Zdobnov E.M."/>
            <person name="Lobo N.F."/>
            <person name="Campbell K.S."/>
            <person name="Brown S.E."/>
            <person name="Bonaldo M.F."/>
            <person name="Zhu J."/>
            <person name="Sinkins S.P."/>
            <person name="Hogenkamp D.G."/>
            <person name="Amedeo P."/>
            <person name="Arensburger P."/>
            <person name="Atkinson P.W."/>
            <person name="Bidwell S."/>
            <person name="Biedler J."/>
            <person name="Birney E."/>
            <person name="Bruggner R.V."/>
            <person name="Costas J."/>
            <person name="Coy M.R."/>
            <person name="Crabtree J."/>
            <person name="Crawford M."/>
            <person name="Debruyn B."/>
            <person name="Decaprio D."/>
            <person name="Eiglmeier K."/>
            <person name="Eisenstadt E."/>
            <person name="El-Dorry H."/>
            <person name="Gelbart W.M."/>
            <person name="Gomes S.L."/>
            <person name="Hammond M."/>
            <person name="Hannick L.I."/>
            <person name="Hogan J.R."/>
            <person name="Holmes M.H."/>
            <person name="Jaffe D."/>
            <person name="Johnston J.S."/>
            <person name="Kennedy R.C."/>
            <person name="Koo H."/>
            <person name="Kravitz S."/>
            <person name="Kriventseva E.V."/>
            <person name="Kulp D."/>
            <person name="Labutti K."/>
            <person name="Lee E."/>
            <person name="Li S."/>
            <person name="Lovin D.D."/>
            <person name="Mao C."/>
            <person name="Mauceli E."/>
            <person name="Menck C.F."/>
            <person name="Miller J.R."/>
            <person name="Montgomery P."/>
            <person name="Mori A."/>
            <person name="Nascimento A.L."/>
            <person name="Naveira H.F."/>
            <person name="Nusbaum C."/>
            <person name="O'leary S."/>
            <person name="Orvis J."/>
            <person name="Pertea M."/>
            <person name="Quesneville H."/>
            <person name="Reidenbach K.R."/>
            <person name="Rogers Y.H."/>
            <person name="Roth C.W."/>
            <person name="Schneider J.R."/>
            <person name="Schatz M."/>
            <person name="Shumway M."/>
            <person name="Stanke M."/>
            <person name="Stinson E.O."/>
            <person name="Tubio J.M."/>
            <person name="Vanzee J.P."/>
            <person name="Verjovski-Almeida S."/>
            <person name="Werner D."/>
            <person name="White O."/>
            <person name="Wyder S."/>
            <person name="Zeng Q."/>
            <person name="Zhao Q."/>
            <person name="Zhao Y."/>
            <person name="Hill C.A."/>
            <person name="Raikhel A.S."/>
            <person name="Soares M.B."/>
            <person name="Knudson D.L."/>
            <person name="Lee N.H."/>
            <person name="Galagan J."/>
            <person name="Salzberg S.L."/>
            <person name="Paulsen I.T."/>
            <person name="Dimopoulos G."/>
            <person name="Collins F.H."/>
            <person name="Birren B."/>
            <person name="Fraser-Liggett C.M."/>
            <person name="Severson D.W."/>
        </authorList>
    </citation>
    <scope>NUCLEOTIDE SEQUENCE [LARGE SCALE GENOMIC DNA]</scope>
    <source>
        <strain evidence="1">Liverpool</strain>
    </source>
</reference>
<dbReference type="AlphaFoldDB" id="J9HY73"/>
<dbReference type="PaxDb" id="7159-AAEL017412-PA"/>
<proteinExistence type="predicted"/>
<sequence length="98" mass="11350">MGFRPPYFPLSPISQSEMESPLAAQTLITDDRKKKTLESDVETITLMRKKTINPSIPIGAHMQNPETNYANIIYIFYTTHIHTYMFCVLSCRTLFNYL</sequence>
<evidence type="ECO:0000313" key="2">
    <source>
        <dbReference type="Proteomes" id="UP000682892"/>
    </source>
</evidence>
<evidence type="ECO:0000313" key="1">
    <source>
        <dbReference type="EMBL" id="EJY57415.1"/>
    </source>
</evidence>
<reference evidence="1" key="3">
    <citation type="submission" date="2012-09" db="EMBL/GenBank/DDBJ databases">
        <authorList>
            <consortium name="VectorBase"/>
        </authorList>
    </citation>
    <scope>NUCLEOTIDE SEQUENCE</scope>
    <source>
        <strain evidence="1">Liverpool</strain>
    </source>
</reference>
<gene>
    <name evidence="1" type="ORF">AaeL_AAEL017412</name>
</gene>
<dbReference type="HOGENOM" id="CLU_2335315_0_0_1"/>
<dbReference type="EMBL" id="CH477238">
    <property type="protein sequence ID" value="EJY57415.1"/>
    <property type="molecule type" value="Genomic_DNA"/>
</dbReference>
<dbReference type="Proteomes" id="UP000682892">
    <property type="component" value="Chromosome 2"/>
</dbReference>
<organism evidence="1 2">
    <name type="scientific">Aedes aegypti</name>
    <name type="common">Yellowfever mosquito</name>
    <name type="synonym">Culex aegypti</name>
    <dbReference type="NCBI Taxonomy" id="7159"/>
    <lineage>
        <taxon>Eukaryota</taxon>
        <taxon>Metazoa</taxon>
        <taxon>Ecdysozoa</taxon>
        <taxon>Arthropoda</taxon>
        <taxon>Hexapoda</taxon>
        <taxon>Insecta</taxon>
        <taxon>Pterygota</taxon>
        <taxon>Neoptera</taxon>
        <taxon>Endopterygota</taxon>
        <taxon>Diptera</taxon>
        <taxon>Nematocera</taxon>
        <taxon>Culicoidea</taxon>
        <taxon>Culicidae</taxon>
        <taxon>Culicinae</taxon>
        <taxon>Aedini</taxon>
        <taxon>Aedes</taxon>
        <taxon>Stegomyia</taxon>
    </lineage>
</organism>
<reference evidence="1" key="1">
    <citation type="submission" date="2005-10" db="EMBL/GenBank/DDBJ databases">
        <authorList>
            <person name="Loftus B.J."/>
            <person name="Nene V.M."/>
            <person name="Hannick L.I."/>
            <person name="Bidwell S."/>
            <person name="Haas B."/>
            <person name="Amedeo P."/>
            <person name="Orvis J."/>
            <person name="Wortman J.R."/>
            <person name="White O.R."/>
            <person name="Salzberg S."/>
            <person name="Shumway M."/>
            <person name="Koo H."/>
            <person name="Zhao Y."/>
            <person name="Holmes M."/>
            <person name="Miller J."/>
            <person name="Schatz M."/>
            <person name="Pop M."/>
            <person name="Pai G."/>
            <person name="Utterback T."/>
            <person name="Rogers Y.-H."/>
            <person name="Kravitz S."/>
            <person name="Fraser C.M."/>
        </authorList>
    </citation>
    <scope>NUCLEOTIDE SEQUENCE</scope>
    <source>
        <strain evidence="1">Liverpool</strain>
    </source>
</reference>
<name>J9HY73_AEDAE</name>
<protein>
    <submittedName>
        <fullName evidence="1">AAEL017412-PA</fullName>
    </submittedName>
</protein>